<evidence type="ECO:0000259" key="3">
    <source>
        <dbReference type="PROSITE" id="PS50110"/>
    </source>
</evidence>
<dbReference type="Gene3D" id="3.40.50.2300">
    <property type="match status" value="1"/>
</dbReference>
<dbReference type="SUPFAM" id="SSF52172">
    <property type="entry name" value="CheY-like"/>
    <property type="match status" value="1"/>
</dbReference>
<dbReference type="Pfam" id="PF00072">
    <property type="entry name" value="Response_reg"/>
    <property type="match status" value="1"/>
</dbReference>
<dbReference type="CDD" id="cd00156">
    <property type="entry name" value="REC"/>
    <property type="match status" value="1"/>
</dbReference>
<evidence type="ECO:0000256" key="1">
    <source>
        <dbReference type="ARBA" id="ARBA00022553"/>
    </source>
</evidence>
<dbReference type="PROSITE" id="PS50110">
    <property type="entry name" value="RESPONSE_REGULATORY"/>
    <property type="match status" value="1"/>
</dbReference>
<organism evidence="4 5">
    <name type="scientific">Dyella lipolytica</name>
    <dbReference type="NCBI Taxonomy" id="1867835"/>
    <lineage>
        <taxon>Bacteria</taxon>
        <taxon>Pseudomonadati</taxon>
        <taxon>Pseudomonadota</taxon>
        <taxon>Gammaproteobacteria</taxon>
        <taxon>Lysobacterales</taxon>
        <taxon>Rhodanobacteraceae</taxon>
        <taxon>Dyella</taxon>
    </lineage>
</organism>
<evidence type="ECO:0000313" key="4">
    <source>
        <dbReference type="EMBL" id="MFK2873298.1"/>
    </source>
</evidence>
<dbReference type="SMART" id="SM00448">
    <property type="entry name" value="REC"/>
    <property type="match status" value="1"/>
</dbReference>
<dbReference type="InterPro" id="IPR050595">
    <property type="entry name" value="Bact_response_regulator"/>
</dbReference>
<evidence type="ECO:0000256" key="2">
    <source>
        <dbReference type="PROSITE-ProRule" id="PRU00169"/>
    </source>
</evidence>
<dbReference type="InterPro" id="IPR001789">
    <property type="entry name" value="Sig_transdc_resp-reg_receiver"/>
</dbReference>
<proteinExistence type="predicted"/>
<dbReference type="InterPro" id="IPR011006">
    <property type="entry name" value="CheY-like_superfamily"/>
</dbReference>
<dbReference type="EMBL" id="JADIKG010000011">
    <property type="protein sequence ID" value="MFK2873298.1"/>
    <property type="molecule type" value="Genomic_DNA"/>
</dbReference>
<keyword evidence="1 2" id="KW-0597">Phosphoprotein</keyword>
<evidence type="ECO:0000313" key="5">
    <source>
        <dbReference type="Proteomes" id="UP001620405"/>
    </source>
</evidence>
<dbReference type="Proteomes" id="UP001620405">
    <property type="component" value="Unassembled WGS sequence"/>
</dbReference>
<gene>
    <name evidence="4" type="ORF">ISP13_07095</name>
</gene>
<name>A0ABW8ITK8_9GAMM</name>
<reference evidence="4 5" key="1">
    <citation type="submission" date="2020-10" db="EMBL/GenBank/DDBJ databases">
        <title>Phylogeny of dyella-like bacteria.</title>
        <authorList>
            <person name="Fu J."/>
        </authorList>
    </citation>
    <scope>NUCLEOTIDE SEQUENCE [LARGE SCALE GENOMIC DNA]</scope>
    <source>
        <strain evidence="4 5">DHOB07</strain>
    </source>
</reference>
<feature type="modified residue" description="4-aspartylphosphate" evidence="2">
    <location>
        <position position="53"/>
    </location>
</feature>
<dbReference type="PANTHER" id="PTHR44591:SF3">
    <property type="entry name" value="RESPONSE REGULATORY DOMAIN-CONTAINING PROTEIN"/>
    <property type="match status" value="1"/>
</dbReference>
<comment type="caution">
    <text evidence="4">The sequence shown here is derived from an EMBL/GenBank/DDBJ whole genome shotgun (WGS) entry which is preliminary data.</text>
</comment>
<dbReference type="RefSeq" id="WP_284397754.1">
    <property type="nucleotide sequence ID" value="NZ_BSNQ01000003.1"/>
</dbReference>
<feature type="domain" description="Response regulatory" evidence="3">
    <location>
        <begin position="3"/>
        <end position="116"/>
    </location>
</feature>
<dbReference type="PANTHER" id="PTHR44591">
    <property type="entry name" value="STRESS RESPONSE REGULATOR PROTEIN 1"/>
    <property type="match status" value="1"/>
</dbReference>
<protein>
    <submittedName>
        <fullName evidence="4">Response regulator</fullName>
    </submittedName>
</protein>
<sequence length="116" mass="12524">MKTVLLVEDNRDVLESTAFILQDAGYEVVAANGSEQAIQVASVRADIRLIVTDLNLDEGMTGIEMGIAMHKDGLRCPLILMSGNAEPPEAGLQSWMTYLAKPFDRKALLAAITGYA</sequence>
<keyword evidence="5" id="KW-1185">Reference proteome</keyword>
<accession>A0ABW8ITK8</accession>